<dbReference type="RefSeq" id="WP_346752229.1">
    <property type="nucleotide sequence ID" value="NZ_JAUJEA010000004.1"/>
</dbReference>
<organism evidence="7 8">
    <name type="scientific">Splendidivirga corallicola</name>
    <dbReference type="NCBI Taxonomy" id="3051826"/>
    <lineage>
        <taxon>Bacteria</taxon>
        <taxon>Pseudomonadati</taxon>
        <taxon>Bacteroidota</taxon>
        <taxon>Cytophagia</taxon>
        <taxon>Cytophagales</taxon>
        <taxon>Splendidivirgaceae</taxon>
        <taxon>Splendidivirga</taxon>
    </lineage>
</organism>
<name>A0ABT8KRA9_9BACT</name>
<gene>
    <name evidence="7" type="ORF">QQ008_12535</name>
</gene>
<dbReference type="InterPro" id="IPR014327">
    <property type="entry name" value="RNA_pol_sigma70_bacteroid"/>
</dbReference>
<evidence type="ECO:0000259" key="5">
    <source>
        <dbReference type="Pfam" id="PF04542"/>
    </source>
</evidence>
<dbReference type="NCBIfam" id="TIGR02985">
    <property type="entry name" value="Sig70_bacteroi1"/>
    <property type="match status" value="1"/>
</dbReference>
<dbReference type="SUPFAM" id="SSF88659">
    <property type="entry name" value="Sigma3 and sigma4 domains of RNA polymerase sigma factors"/>
    <property type="match status" value="1"/>
</dbReference>
<feature type="domain" description="RNA polymerase sigma-70 region 2" evidence="5">
    <location>
        <begin position="27"/>
        <end position="94"/>
    </location>
</feature>
<dbReference type="NCBIfam" id="TIGR02937">
    <property type="entry name" value="sigma70-ECF"/>
    <property type="match status" value="1"/>
</dbReference>
<comment type="similarity">
    <text evidence="1">Belongs to the sigma-70 factor family. ECF subfamily.</text>
</comment>
<evidence type="ECO:0000256" key="4">
    <source>
        <dbReference type="ARBA" id="ARBA00023163"/>
    </source>
</evidence>
<evidence type="ECO:0000256" key="1">
    <source>
        <dbReference type="ARBA" id="ARBA00010641"/>
    </source>
</evidence>
<dbReference type="Pfam" id="PF04542">
    <property type="entry name" value="Sigma70_r2"/>
    <property type="match status" value="1"/>
</dbReference>
<dbReference type="InterPro" id="IPR014284">
    <property type="entry name" value="RNA_pol_sigma-70_dom"/>
</dbReference>
<dbReference type="SUPFAM" id="SSF88946">
    <property type="entry name" value="Sigma2 domain of RNA polymerase sigma factors"/>
    <property type="match status" value="1"/>
</dbReference>
<keyword evidence="3" id="KW-0731">Sigma factor</keyword>
<dbReference type="Pfam" id="PF08281">
    <property type="entry name" value="Sigma70_r4_2"/>
    <property type="match status" value="1"/>
</dbReference>
<dbReference type="InterPro" id="IPR036388">
    <property type="entry name" value="WH-like_DNA-bd_sf"/>
</dbReference>
<evidence type="ECO:0000256" key="3">
    <source>
        <dbReference type="ARBA" id="ARBA00023082"/>
    </source>
</evidence>
<dbReference type="InterPro" id="IPR039425">
    <property type="entry name" value="RNA_pol_sigma-70-like"/>
</dbReference>
<dbReference type="PANTHER" id="PTHR43133:SF46">
    <property type="entry name" value="RNA POLYMERASE SIGMA-70 FACTOR ECF SUBFAMILY"/>
    <property type="match status" value="1"/>
</dbReference>
<keyword evidence="2" id="KW-0805">Transcription regulation</keyword>
<evidence type="ECO:0000313" key="8">
    <source>
        <dbReference type="Proteomes" id="UP001172082"/>
    </source>
</evidence>
<dbReference type="Gene3D" id="1.10.10.10">
    <property type="entry name" value="Winged helix-like DNA-binding domain superfamily/Winged helix DNA-binding domain"/>
    <property type="match status" value="1"/>
</dbReference>
<dbReference type="EMBL" id="JAUJEA010000004">
    <property type="protein sequence ID" value="MDN5202203.1"/>
    <property type="molecule type" value="Genomic_DNA"/>
</dbReference>
<dbReference type="InterPro" id="IPR007627">
    <property type="entry name" value="RNA_pol_sigma70_r2"/>
</dbReference>
<comment type="caution">
    <text evidence="7">The sequence shown here is derived from an EMBL/GenBank/DDBJ whole genome shotgun (WGS) entry which is preliminary data.</text>
</comment>
<keyword evidence="8" id="KW-1185">Reference proteome</keyword>
<dbReference type="Gene3D" id="1.10.1740.10">
    <property type="match status" value="1"/>
</dbReference>
<dbReference type="Proteomes" id="UP001172082">
    <property type="component" value="Unassembled WGS sequence"/>
</dbReference>
<dbReference type="InterPro" id="IPR013324">
    <property type="entry name" value="RNA_pol_sigma_r3/r4-like"/>
</dbReference>
<sequence>MKAEILNIEDLLNKIRLCDDQKSFEILFNHYFDKLYRVAFSIIKKHEIAEEVVEDVFFKFWQMKDRYPFIKSLDSYLFVATKNGAYDYLKKNNKYTLDLHEQHADVLCHFISPERSYLVEELKEQIEQAVNNLPPKCRKVFELIRQDGLTHKLAAETLGVSVKTIENQMTIAIKKIAKELESYLYQTEEVPYTKLATVLLFCFLGII</sequence>
<proteinExistence type="inferred from homology"/>
<evidence type="ECO:0000313" key="7">
    <source>
        <dbReference type="EMBL" id="MDN5202203.1"/>
    </source>
</evidence>
<protein>
    <submittedName>
        <fullName evidence="7">RNA polymerase sigma-70 factor</fullName>
    </submittedName>
</protein>
<dbReference type="InterPro" id="IPR013249">
    <property type="entry name" value="RNA_pol_sigma70_r4_t2"/>
</dbReference>
<evidence type="ECO:0000259" key="6">
    <source>
        <dbReference type="Pfam" id="PF08281"/>
    </source>
</evidence>
<feature type="domain" description="RNA polymerase sigma factor 70 region 4 type 2" evidence="6">
    <location>
        <begin position="124"/>
        <end position="175"/>
    </location>
</feature>
<keyword evidence="4" id="KW-0804">Transcription</keyword>
<dbReference type="PANTHER" id="PTHR43133">
    <property type="entry name" value="RNA POLYMERASE ECF-TYPE SIGMA FACTO"/>
    <property type="match status" value="1"/>
</dbReference>
<evidence type="ECO:0000256" key="2">
    <source>
        <dbReference type="ARBA" id="ARBA00023015"/>
    </source>
</evidence>
<reference evidence="7" key="1">
    <citation type="submission" date="2023-06" db="EMBL/GenBank/DDBJ databases">
        <title>Genomic of Parafulvivirga corallium.</title>
        <authorList>
            <person name="Wang G."/>
        </authorList>
    </citation>
    <scope>NUCLEOTIDE SEQUENCE</scope>
    <source>
        <strain evidence="7">BMA10</strain>
    </source>
</reference>
<dbReference type="InterPro" id="IPR013325">
    <property type="entry name" value="RNA_pol_sigma_r2"/>
</dbReference>
<accession>A0ABT8KRA9</accession>